<dbReference type="Proteomes" id="UP000186609">
    <property type="component" value="Chromosome"/>
</dbReference>
<dbReference type="CDD" id="cd02022">
    <property type="entry name" value="DPCK"/>
    <property type="match status" value="1"/>
</dbReference>
<sequence length="199" mass="20818">MIRLGLTGGIGSGKSTVAHMLEARGARIVDADAIARACTAAGGAAMPAILATFGPDFITPAGALDREQMRTLAFGDPEAKQRLEAIVHPLVGAEIAAQASAADLAGVRCCVFDIPLLVESKRWPSQLDRVLVVDCREETQVSRVVARSGMAAGMAQKIVAAQASRARRRAAADIVVFNDGCSLDQLRAEVEQIGAHFGL</sequence>
<evidence type="ECO:0000256" key="5">
    <source>
        <dbReference type="HAMAP-Rule" id="MF_00376"/>
    </source>
</evidence>
<dbReference type="SUPFAM" id="SSF52540">
    <property type="entry name" value="P-loop containing nucleoside triphosphate hydrolases"/>
    <property type="match status" value="1"/>
</dbReference>
<dbReference type="EMBL" id="CP019236">
    <property type="protein sequence ID" value="APW36944.1"/>
    <property type="molecule type" value="Genomic_DNA"/>
</dbReference>
<gene>
    <name evidence="5" type="primary">coaE</name>
    <name evidence="7" type="ORF">RD110_06835</name>
</gene>
<dbReference type="PANTHER" id="PTHR10695">
    <property type="entry name" value="DEPHOSPHO-COA KINASE-RELATED"/>
    <property type="match status" value="1"/>
</dbReference>
<dbReference type="GO" id="GO:0005737">
    <property type="term" value="C:cytoplasm"/>
    <property type="evidence" value="ECO:0007669"/>
    <property type="project" value="UniProtKB-SubCell"/>
</dbReference>
<dbReference type="KEGG" id="rhy:RD110_06835"/>
<dbReference type="HAMAP" id="MF_00376">
    <property type="entry name" value="Dephospho_CoA_kinase"/>
    <property type="match status" value="1"/>
</dbReference>
<keyword evidence="5" id="KW-0963">Cytoplasm</keyword>
<comment type="similarity">
    <text evidence="1 5">Belongs to the CoaE family.</text>
</comment>
<dbReference type="GO" id="GO:0015937">
    <property type="term" value="P:coenzyme A biosynthetic process"/>
    <property type="evidence" value="ECO:0007669"/>
    <property type="project" value="UniProtKB-UniRule"/>
</dbReference>
<dbReference type="PROSITE" id="PS51219">
    <property type="entry name" value="DPCK"/>
    <property type="match status" value="1"/>
</dbReference>
<dbReference type="InterPro" id="IPR001977">
    <property type="entry name" value="Depp_CoAkinase"/>
</dbReference>
<proteinExistence type="inferred from homology"/>
<keyword evidence="8" id="KW-1185">Reference proteome</keyword>
<dbReference type="GO" id="GO:0004140">
    <property type="term" value="F:dephospho-CoA kinase activity"/>
    <property type="evidence" value="ECO:0007669"/>
    <property type="project" value="UniProtKB-UniRule"/>
</dbReference>
<name>A0A1P8JT53_9BURK</name>
<comment type="function">
    <text evidence="5">Catalyzes the phosphorylation of the 3'-hydroxyl group of dephosphocoenzyme A to form coenzyme A.</text>
</comment>
<evidence type="ECO:0000313" key="8">
    <source>
        <dbReference type="Proteomes" id="UP000186609"/>
    </source>
</evidence>
<accession>A0A1P8JT53</accession>
<comment type="pathway">
    <text evidence="5">Cofactor biosynthesis; coenzyme A biosynthesis; CoA from (R)-pantothenate: step 5/5.</text>
</comment>
<keyword evidence="4 5" id="KW-0173">Coenzyme A biosynthesis</keyword>
<dbReference type="PANTHER" id="PTHR10695:SF46">
    <property type="entry name" value="BIFUNCTIONAL COENZYME A SYNTHASE-RELATED"/>
    <property type="match status" value="1"/>
</dbReference>
<comment type="subcellular location">
    <subcellularLocation>
        <location evidence="5">Cytoplasm</location>
    </subcellularLocation>
</comment>
<organism evidence="7 8">
    <name type="scientific">Rhodoferax koreensis</name>
    <dbReference type="NCBI Taxonomy" id="1842727"/>
    <lineage>
        <taxon>Bacteria</taxon>
        <taxon>Pseudomonadati</taxon>
        <taxon>Pseudomonadota</taxon>
        <taxon>Betaproteobacteria</taxon>
        <taxon>Burkholderiales</taxon>
        <taxon>Comamonadaceae</taxon>
        <taxon>Rhodoferax</taxon>
    </lineage>
</organism>
<evidence type="ECO:0000256" key="1">
    <source>
        <dbReference type="ARBA" id="ARBA00009018"/>
    </source>
</evidence>
<dbReference type="Pfam" id="PF01121">
    <property type="entry name" value="CoaE"/>
    <property type="match status" value="1"/>
</dbReference>
<dbReference type="UniPathway" id="UPA00241">
    <property type="reaction ID" value="UER00356"/>
</dbReference>
<evidence type="ECO:0000256" key="4">
    <source>
        <dbReference type="ARBA" id="ARBA00022993"/>
    </source>
</evidence>
<evidence type="ECO:0000256" key="2">
    <source>
        <dbReference type="ARBA" id="ARBA00022741"/>
    </source>
</evidence>
<dbReference type="InterPro" id="IPR027417">
    <property type="entry name" value="P-loop_NTPase"/>
</dbReference>
<dbReference type="Gene3D" id="3.40.50.300">
    <property type="entry name" value="P-loop containing nucleotide triphosphate hydrolases"/>
    <property type="match status" value="1"/>
</dbReference>
<dbReference type="NCBIfam" id="TIGR00152">
    <property type="entry name" value="dephospho-CoA kinase"/>
    <property type="match status" value="1"/>
</dbReference>
<dbReference type="GO" id="GO:0005524">
    <property type="term" value="F:ATP binding"/>
    <property type="evidence" value="ECO:0007669"/>
    <property type="project" value="UniProtKB-UniRule"/>
</dbReference>
<evidence type="ECO:0000256" key="3">
    <source>
        <dbReference type="ARBA" id="ARBA00022840"/>
    </source>
</evidence>
<evidence type="ECO:0000313" key="7">
    <source>
        <dbReference type="EMBL" id="APW36944.1"/>
    </source>
</evidence>
<protein>
    <recommendedName>
        <fullName evidence="5 6">Dephospho-CoA kinase</fullName>
        <ecNumber evidence="5 6">2.7.1.24</ecNumber>
    </recommendedName>
    <alternativeName>
        <fullName evidence="5">Dephosphocoenzyme A kinase</fullName>
    </alternativeName>
</protein>
<keyword evidence="3 5" id="KW-0067">ATP-binding</keyword>
<reference evidence="7 8" key="1">
    <citation type="submission" date="2017-01" db="EMBL/GenBank/DDBJ databases">
        <authorList>
            <person name="Mah S.A."/>
            <person name="Swanson W.J."/>
            <person name="Moy G.W."/>
            <person name="Vacquier V.D."/>
        </authorList>
    </citation>
    <scope>NUCLEOTIDE SEQUENCE [LARGE SCALE GENOMIC DNA]</scope>
    <source>
        <strain evidence="7 8">DCY110</strain>
    </source>
</reference>
<dbReference type="STRING" id="1842727.RD110_06835"/>
<evidence type="ECO:0000256" key="6">
    <source>
        <dbReference type="NCBIfam" id="TIGR00152"/>
    </source>
</evidence>
<dbReference type="OrthoDB" id="9812943at2"/>
<feature type="binding site" evidence="5">
    <location>
        <begin position="11"/>
        <end position="16"/>
    </location>
    <ligand>
        <name>ATP</name>
        <dbReference type="ChEBI" id="CHEBI:30616"/>
    </ligand>
</feature>
<dbReference type="AlphaFoldDB" id="A0A1P8JT53"/>
<keyword evidence="2 5" id="KW-0547">Nucleotide-binding</keyword>
<dbReference type="EC" id="2.7.1.24" evidence="5 6"/>
<comment type="catalytic activity">
    <reaction evidence="5">
        <text>3'-dephospho-CoA + ATP = ADP + CoA + H(+)</text>
        <dbReference type="Rhea" id="RHEA:18245"/>
        <dbReference type="ChEBI" id="CHEBI:15378"/>
        <dbReference type="ChEBI" id="CHEBI:30616"/>
        <dbReference type="ChEBI" id="CHEBI:57287"/>
        <dbReference type="ChEBI" id="CHEBI:57328"/>
        <dbReference type="ChEBI" id="CHEBI:456216"/>
        <dbReference type="EC" id="2.7.1.24"/>
    </reaction>
</comment>
<keyword evidence="5" id="KW-0808">Transferase</keyword>
<dbReference type="RefSeq" id="WP_076197909.1">
    <property type="nucleotide sequence ID" value="NZ_CP019236.1"/>
</dbReference>
<keyword evidence="5 7" id="KW-0418">Kinase</keyword>